<dbReference type="GO" id="GO:0006750">
    <property type="term" value="P:glutathione biosynthetic process"/>
    <property type="evidence" value="ECO:0007669"/>
    <property type="project" value="UniProtKB-UniPathway"/>
</dbReference>
<dbReference type="GO" id="GO:0004357">
    <property type="term" value="F:glutamate-cysteine ligase activity"/>
    <property type="evidence" value="ECO:0007669"/>
    <property type="project" value="UniProtKB-EC"/>
</dbReference>
<sequence length="108" mass="12496">MLKNLLKYIQEEHVAEQLYHSLIGIEIEEHRIDQHGQLSQLPYPKHLGSRRYHPYFQSDFSESMSELITDPNPNIGGVLDQLDTLQTVLARSIHKSEAFWPLSMPPAM</sequence>
<comment type="pathway">
    <text evidence="1 9">Sulfur metabolism; glutathione biosynthesis; glutathione from L-cysteine and L-glutamate: step 1/2.</text>
</comment>
<dbReference type="EMBL" id="WKKY01001131">
    <property type="protein sequence ID" value="MSE22460.1"/>
    <property type="molecule type" value="Genomic_DNA"/>
</dbReference>
<organism evidence="11 12">
    <name type="scientific">Lentilactobacillus parabuchneri</name>
    <dbReference type="NCBI Taxonomy" id="152331"/>
    <lineage>
        <taxon>Bacteria</taxon>
        <taxon>Bacillati</taxon>
        <taxon>Bacillota</taxon>
        <taxon>Bacilli</taxon>
        <taxon>Lactobacillales</taxon>
        <taxon>Lactobacillaceae</taxon>
        <taxon>Lentilactobacillus</taxon>
    </lineage>
</organism>
<dbReference type="Gene3D" id="3.30.590.20">
    <property type="match status" value="1"/>
</dbReference>
<feature type="non-terminal residue" evidence="11">
    <location>
        <position position="108"/>
    </location>
</feature>
<protein>
    <recommendedName>
        <fullName evidence="2 9">Glutamate--cysteine ligase</fullName>
        <ecNumber evidence="2 9">6.3.2.2</ecNumber>
    </recommendedName>
</protein>
<dbReference type="GO" id="GO:0005524">
    <property type="term" value="F:ATP binding"/>
    <property type="evidence" value="ECO:0007669"/>
    <property type="project" value="UniProtKB-KW"/>
</dbReference>
<keyword evidence="5" id="KW-0547">Nucleotide-binding</keyword>
<keyword evidence="3 8" id="KW-0436">Ligase</keyword>
<comment type="catalytic activity">
    <reaction evidence="7 9">
        <text>L-cysteine + L-glutamate + ATP = gamma-L-glutamyl-L-cysteine + ADP + phosphate + H(+)</text>
        <dbReference type="Rhea" id="RHEA:13285"/>
        <dbReference type="ChEBI" id="CHEBI:15378"/>
        <dbReference type="ChEBI" id="CHEBI:29985"/>
        <dbReference type="ChEBI" id="CHEBI:30616"/>
        <dbReference type="ChEBI" id="CHEBI:35235"/>
        <dbReference type="ChEBI" id="CHEBI:43474"/>
        <dbReference type="ChEBI" id="CHEBI:58173"/>
        <dbReference type="ChEBI" id="CHEBI:456216"/>
        <dbReference type="EC" id="6.3.2.2"/>
    </reaction>
</comment>
<evidence type="ECO:0000313" key="11">
    <source>
        <dbReference type="EMBL" id="MSE22460.1"/>
    </source>
</evidence>
<dbReference type="SUPFAM" id="SSF55931">
    <property type="entry name" value="Glutamine synthetase/guanido kinase"/>
    <property type="match status" value="1"/>
</dbReference>
<evidence type="ECO:0000256" key="3">
    <source>
        <dbReference type="ARBA" id="ARBA00022598"/>
    </source>
</evidence>
<dbReference type="AlphaFoldDB" id="A0A844ENW4"/>
<feature type="domain" description="Glutamate--cysteine ligase" evidence="10">
    <location>
        <begin position="6"/>
        <end position="107"/>
    </location>
</feature>
<evidence type="ECO:0000256" key="1">
    <source>
        <dbReference type="ARBA" id="ARBA00005006"/>
    </source>
</evidence>
<dbReference type="PANTHER" id="PTHR38761">
    <property type="entry name" value="GLUTAMATE--CYSTEINE LIGASE"/>
    <property type="match status" value="1"/>
</dbReference>
<evidence type="ECO:0000313" key="12">
    <source>
        <dbReference type="Proteomes" id="UP000491237"/>
    </source>
</evidence>
<keyword evidence="4 8" id="KW-0317">Glutathione biosynthesis</keyword>
<evidence type="ECO:0000259" key="10">
    <source>
        <dbReference type="Pfam" id="PF04262"/>
    </source>
</evidence>
<accession>A0A844ENW4</accession>
<evidence type="ECO:0000256" key="8">
    <source>
        <dbReference type="RuleBase" id="RU003544"/>
    </source>
</evidence>
<proteinExistence type="inferred from homology"/>
<dbReference type="InterPro" id="IPR014746">
    <property type="entry name" value="Gln_synth/guanido_kin_cat_dom"/>
</dbReference>
<comment type="similarity">
    <text evidence="8">Belongs to the glutamate--cysteine ligase type 1 family.</text>
</comment>
<dbReference type="PANTHER" id="PTHR38761:SF1">
    <property type="entry name" value="GLUTAMATE--CYSTEINE LIGASE"/>
    <property type="match status" value="1"/>
</dbReference>
<dbReference type="Pfam" id="PF04262">
    <property type="entry name" value="Glu_cys_ligase"/>
    <property type="match status" value="1"/>
</dbReference>
<dbReference type="GO" id="GO:0046872">
    <property type="term" value="F:metal ion binding"/>
    <property type="evidence" value="ECO:0007669"/>
    <property type="project" value="TreeGrafter"/>
</dbReference>
<dbReference type="Proteomes" id="UP000491237">
    <property type="component" value="Unassembled WGS sequence"/>
</dbReference>
<dbReference type="InterPro" id="IPR006334">
    <property type="entry name" value="Glut_cys_ligase"/>
</dbReference>
<name>A0A844ENW4_9LACO</name>
<gene>
    <name evidence="11" type="ORF">GKC44_14740</name>
</gene>
<evidence type="ECO:0000256" key="7">
    <source>
        <dbReference type="ARBA" id="ARBA00048819"/>
    </source>
</evidence>
<evidence type="ECO:0000256" key="9">
    <source>
        <dbReference type="RuleBase" id="RU004391"/>
    </source>
</evidence>
<reference evidence="11 12" key="1">
    <citation type="submission" date="2019-11" db="EMBL/GenBank/DDBJ databases">
        <title>Draft Genome Sequence of Plant Growth-Promoting Rhizosphere-Associated Bacteria.</title>
        <authorList>
            <person name="Vasilyev I.Y."/>
            <person name="Radchenko V."/>
            <person name="Ilnitskaya E.V."/>
        </authorList>
    </citation>
    <scope>NUCLEOTIDE SEQUENCE [LARGE SCALE GENOMIC DNA]</scope>
    <source>
        <strain evidence="11 12">VRA_07sq_f</strain>
    </source>
</reference>
<dbReference type="GO" id="GO:0005829">
    <property type="term" value="C:cytosol"/>
    <property type="evidence" value="ECO:0007669"/>
    <property type="project" value="TreeGrafter"/>
</dbReference>
<dbReference type="EC" id="6.3.2.2" evidence="2 9"/>
<evidence type="ECO:0000256" key="6">
    <source>
        <dbReference type="ARBA" id="ARBA00022840"/>
    </source>
</evidence>
<evidence type="ECO:0000256" key="4">
    <source>
        <dbReference type="ARBA" id="ARBA00022684"/>
    </source>
</evidence>
<evidence type="ECO:0000256" key="2">
    <source>
        <dbReference type="ARBA" id="ARBA00012220"/>
    </source>
</evidence>
<evidence type="ECO:0000256" key="5">
    <source>
        <dbReference type="ARBA" id="ARBA00022741"/>
    </source>
</evidence>
<dbReference type="UniPathway" id="UPA00142">
    <property type="reaction ID" value="UER00209"/>
</dbReference>
<comment type="caution">
    <text evidence="11">The sequence shown here is derived from an EMBL/GenBank/DDBJ whole genome shotgun (WGS) entry which is preliminary data.</text>
</comment>
<keyword evidence="6" id="KW-0067">ATP-binding</keyword>
<dbReference type="InterPro" id="IPR007370">
    <property type="entry name" value="Glu_cys_ligase"/>
</dbReference>